<dbReference type="InterPro" id="IPR000757">
    <property type="entry name" value="Beta-glucanase-like"/>
</dbReference>
<dbReference type="InterPro" id="IPR035992">
    <property type="entry name" value="Ricin_B-like_lectins"/>
</dbReference>
<dbReference type="PANTHER" id="PTHR10963">
    <property type="entry name" value="GLYCOSYL HYDROLASE-RELATED"/>
    <property type="match status" value="1"/>
</dbReference>
<dbReference type="RefSeq" id="WP_093575383.1">
    <property type="nucleotide sequence ID" value="NZ_FOWC01000009.1"/>
</dbReference>
<dbReference type="Pfam" id="PF00722">
    <property type="entry name" value="Glyco_hydro_16"/>
    <property type="match status" value="1"/>
</dbReference>
<dbReference type="InterPro" id="IPR000772">
    <property type="entry name" value="Ricin_B_lectin"/>
</dbReference>
<sequence length="405" mass="42920">MPSFLSRLPTALAATALLAFGLQAAPAVLSPPTAAAADSFTDDFNGPAGAAADASKWTYETGDNNGNNHERQWYTAGAANGALDGQGHLVITAKRENSGHTCWYGTCQYTSARLTTAGKFSQAYGHAETRMKIPRGQGMWPAFWMLGGGNWPNDGEIDVMENIGREPNTVHDTIHGPGYSGAGGIGAAYNGPVFADAFHTYAVDWSPNKIVWSVDGNAYQTRTPADLNGNRWVFDHPFYLILNLAVGGDWPGDPDGNTQFPQQLVVDYVHVSTSGTGGSSGRIIGIGGKCVDVPWANPANFTQLQITDCNGNAAQAWTIGGDGTIRALGKCMDVKYSGTADGTPVQMYDCNNSDAQQWVVTAAHDIVNPHANKCLDAAGVSSANGTKLQLWTCTGNVNQKWSVNQ</sequence>
<reference evidence="4 5" key="1">
    <citation type="submission" date="2016-10" db="EMBL/GenBank/DDBJ databases">
        <authorList>
            <person name="de Groot N.N."/>
        </authorList>
    </citation>
    <scope>NUCLEOTIDE SEQUENCE [LARGE SCALE GENOMIC DNA]</scope>
    <source>
        <strain evidence="4 5">DSM 44637</strain>
    </source>
</reference>
<protein>
    <submittedName>
        <fullName evidence="4">Ricin-type beta-trefoil lectin domain-containing protein</fullName>
    </submittedName>
</protein>
<accession>A0A1I5W6L5</accession>
<dbReference type="GO" id="GO:0004553">
    <property type="term" value="F:hydrolase activity, hydrolyzing O-glycosyl compounds"/>
    <property type="evidence" value="ECO:0007669"/>
    <property type="project" value="InterPro"/>
</dbReference>
<evidence type="ECO:0000256" key="2">
    <source>
        <dbReference type="SAM" id="SignalP"/>
    </source>
</evidence>
<dbReference type="PANTHER" id="PTHR10963:SF55">
    <property type="entry name" value="GLYCOSIDE HYDROLASE FAMILY 16 PROTEIN"/>
    <property type="match status" value="1"/>
</dbReference>
<feature type="chain" id="PRO_5038923182" evidence="2">
    <location>
        <begin position="25"/>
        <end position="405"/>
    </location>
</feature>
<dbReference type="OrthoDB" id="9809583at2"/>
<dbReference type="Gene3D" id="2.80.10.50">
    <property type="match status" value="2"/>
</dbReference>
<proteinExistence type="inferred from homology"/>
<feature type="domain" description="GH16" evidence="3">
    <location>
        <begin position="24"/>
        <end position="277"/>
    </location>
</feature>
<dbReference type="GO" id="GO:0005975">
    <property type="term" value="P:carbohydrate metabolic process"/>
    <property type="evidence" value="ECO:0007669"/>
    <property type="project" value="InterPro"/>
</dbReference>
<dbReference type="Gene3D" id="2.60.120.200">
    <property type="match status" value="1"/>
</dbReference>
<feature type="signal peptide" evidence="2">
    <location>
        <begin position="1"/>
        <end position="24"/>
    </location>
</feature>
<dbReference type="InterPro" id="IPR050546">
    <property type="entry name" value="Glycosyl_Hydrlase_16"/>
</dbReference>
<dbReference type="PROSITE" id="PS51762">
    <property type="entry name" value="GH16_2"/>
    <property type="match status" value="1"/>
</dbReference>
<dbReference type="EMBL" id="FOWC01000009">
    <property type="protein sequence ID" value="SFQ15293.1"/>
    <property type="molecule type" value="Genomic_DNA"/>
</dbReference>
<evidence type="ECO:0000313" key="5">
    <source>
        <dbReference type="Proteomes" id="UP000199137"/>
    </source>
</evidence>
<dbReference type="STRING" id="112413.SAMN05421854_10985"/>
<dbReference type="InterPro" id="IPR013320">
    <property type="entry name" value="ConA-like_dom_sf"/>
</dbReference>
<comment type="similarity">
    <text evidence="1">Belongs to the glycosyl hydrolase 16 family.</text>
</comment>
<evidence type="ECO:0000259" key="3">
    <source>
        <dbReference type="PROSITE" id="PS51762"/>
    </source>
</evidence>
<dbReference type="PROSITE" id="PS50231">
    <property type="entry name" value="RICIN_B_LECTIN"/>
    <property type="match status" value="1"/>
</dbReference>
<evidence type="ECO:0000313" key="4">
    <source>
        <dbReference type="EMBL" id="SFQ15293.1"/>
    </source>
</evidence>
<organism evidence="4 5">
    <name type="scientific">Amycolatopsis rubida</name>
    <dbReference type="NCBI Taxonomy" id="112413"/>
    <lineage>
        <taxon>Bacteria</taxon>
        <taxon>Bacillati</taxon>
        <taxon>Actinomycetota</taxon>
        <taxon>Actinomycetes</taxon>
        <taxon>Pseudonocardiales</taxon>
        <taxon>Pseudonocardiaceae</taxon>
        <taxon>Amycolatopsis</taxon>
    </lineage>
</organism>
<dbReference type="SUPFAM" id="SSF50370">
    <property type="entry name" value="Ricin B-like lectins"/>
    <property type="match status" value="1"/>
</dbReference>
<dbReference type="Proteomes" id="UP000199137">
    <property type="component" value="Unassembled WGS sequence"/>
</dbReference>
<gene>
    <name evidence="4" type="ORF">SAMN05421854_10985</name>
</gene>
<dbReference type="AlphaFoldDB" id="A0A1I5W6L5"/>
<dbReference type="SUPFAM" id="SSF49899">
    <property type="entry name" value="Concanavalin A-like lectins/glucanases"/>
    <property type="match status" value="1"/>
</dbReference>
<keyword evidence="2" id="KW-0732">Signal</keyword>
<evidence type="ECO:0000256" key="1">
    <source>
        <dbReference type="ARBA" id="ARBA00006865"/>
    </source>
</evidence>
<keyword evidence="4" id="KW-0430">Lectin</keyword>
<name>A0A1I5W6L5_9PSEU</name>
<dbReference type="CDD" id="cd08023">
    <property type="entry name" value="GH16_laminarinase_like"/>
    <property type="match status" value="1"/>
</dbReference>
<dbReference type="Pfam" id="PF00652">
    <property type="entry name" value="Ricin_B_lectin"/>
    <property type="match status" value="1"/>
</dbReference>
<dbReference type="GO" id="GO:0030246">
    <property type="term" value="F:carbohydrate binding"/>
    <property type="evidence" value="ECO:0007669"/>
    <property type="project" value="UniProtKB-KW"/>
</dbReference>
<dbReference type="SMART" id="SM00458">
    <property type="entry name" value="RICIN"/>
    <property type="match status" value="1"/>
</dbReference>